<reference evidence="3 4" key="1">
    <citation type="submission" date="2018-08" db="EMBL/GenBank/DDBJ databases">
        <title>Komagataeibacter sp. AV 382.</title>
        <authorList>
            <person name="Skraban J."/>
            <person name="Trcek J."/>
        </authorList>
    </citation>
    <scope>NUCLEOTIDE SEQUENCE [LARGE SCALE GENOMIC DNA]</scope>
    <source>
        <strain evidence="3 4">AV 382</strain>
    </source>
</reference>
<dbReference type="OrthoDB" id="5465337at2"/>
<name>A0A371Z104_9PROT</name>
<keyword evidence="2" id="KW-0238">DNA-binding</keyword>
<comment type="caution">
    <text evidence="3">The sequence shown here is derived from an EMBL/GenBank/DDBJ whole genome shotgun (WGS) entry which is preliminary data.</text>
</comment>
<dbReference type="EMBL" id="QUWV01000056">
    <property type="protein sequence ID" value="RFD20171.1"/>
    <property type="molecule type" value="Genomic_DNA"/>
</dbReference>
<protein>
    <submittedName>
        <fullName evidence="3">Restriction endonuclease subunit S</fullName>
    </submittedName>
</protein>
<dbReference type="GO" id="GO:0004519">
    <property type="term" value="F:endonuclease activity"/>
    <property type="evidence" value="ECO:0007669"/>
    <property type="project" value="UniProtKB-KW"/>
</dbReference>
<keyword evidence="4" id="KW-1185">Reference proteome</keyword>
<accession>A0A371Z104</accession>
<keyword evidence="1" id="KW-0680">Restriction system</keyword>
<evidence type="ECO:0000313" key="3">
    <source>
        <dbReference type="EMBL" id="RFD20171.1"/>
    </source>
</evidence>
<keyword evidence="3" id="KW-0378">Hydrolase</keyword>
<dbReference type="Gene3D" id="3.90.220.20">
    <property type="entry name" value="DNA methylase specificity domains"/>
    <property type="match status" value="1"/>
</dbReference>
<dbReference type="GO" id="GO:0003677">
    <property type="term" value="F:DNA binding"/>
    <property type="evidence" value="ECO:0007669"/>
    <property type="project" value="UniProtKB-KW"/>
</dbReference>
<evidence type="ECO:0000256" key="2">
    <source>
        <dbReference type="ARBA" id="ARBA00023125"/>
    </source>
</evidence>
<dbReference type="InterPro" id="IPR044946">
    <property type="entry name" value="Restrct_endonuc_typeI_TRD_sf"/>
</dbReference>
<proteinExistence type="predicted"/>
<gene>
    <name evidence="3" type="ORF">DY926_07615</name>
</gene>
<sequence>MTNAIHVQKVSVSALCTVSTGWSFRGRIDPAEGAGTVVVQMRDISLSGVDWASCVRTEVSGRREPDWLRPGDILFPARGNVSQAVLVDGRIGSLQAVAAPHFFVLRVTRSDVLPAWLVWWLNQEPAQRHLEQNAQSSTLVRNIARPALESVPVALPPLPRQEQIIGLARAMQREDALLHRLRQTSQQIMTGLARDLLAG</sequence>
<dbReference type="GO" id="GO:0009307">
    <property type="term" value="P:DNA restriction-modification system"/>
    <property type="evidence" value="ECO:0007669"/>
    <property type="project" value="UniProtKB-KW"/>
</dbReference>
<organism evidence="3 4">
    <name type="scientific">Komagataeibacter melaceti</name>
    <dbReference type="NCBI Taxonomy" id="2766577"/>
    <lineage>
        <taxon>Bacteria</taxon>
        <taxon>Pseudomonadati</taxon>
        <taxon>Pseudomonadota</taxon>
        <taxon>Alphaproteobacteria</taxon>
        <taxon>Acetobacterales</taxon>
        <taxon>Acetobacteraceae</taxon>
        <taxon>Komagataeibacter</taxon>
    </lineage>
</organism>
<evidence type="ECO:0000313" key="4">
    <source>
        <dbReference type="Proteomes" id="UP000262371"/>
    </source>
</evidence>
<dbReference type="AlphaFoldDB" id="A0A371Z104"/>
<keyword evidence="3" id="KW-0255">Endonuclease</keyword>
<evidence type="ECO:0000256" key="1">
    <source>
        <dbReference type="ARBA" id="ARBA00022747"/>
    </source>
</evidence>
<dbReference type="SUPFAM" id="SSF116734">
    <property type="entry name" value="DNA methylase specificity domain"/>
    <property type="match status" value="1"/>
</dbReference>
<keyword evidence="3" id="KW-0540">Nuclease</keyword>
<dbReference type="Proteomes" id="UP000262371">
    <property type="component" value="Unassembled WGS sequence"/>
</dbReference>
<dbReference type="RefSeq" id="WP_116702817.1">
    <property type="nucleotide sequence ID" value="NZ_QUWV01000056.1"/>
</dbReference>